<keyword evidence="1" id="KW-0812">Transmembrane</keyword>
<organism evidence="2 3">
    <name type="scientific">Citrus clementina</name>
    <name type="common">Clementine</name>
    <name type="synonym">Citrus deliciosa x Citrus sinensis</name>
    <dbReference type="NCBI Taxonomy" id="85681"/>
    <lineage>
        <taxon>Eukaryota</taxon>
        <taxon>Viridiplantae</taxon>
        <taxon>Streptophyta</taxon>
        <taxon>Embryophyta</taxon>
        <taxon>Tracheophyta</taxon>
        <taxon>Spermatophyta</taxon>
        <taxon>Magnoliopsida</taxon>
        <taxon>eudicotyledons</taxon>
        <taxon>Gunneridae</taxon>
        <taxon>Pentapetalae</taxon>
        <taxon>rosids</taxon>
        <taxon>malvids</taxon>
        <taxon>Sapindales</taxon>
        <taxon>Rutaceae</taxon>
        <taxon>Aurantioideae</taxon>
        <taxon>Citrus</taxon>
    </lineage>
</organism>
<dbReference type="STRING" id="85681.V4UCV0"/>
<dbReference type="InParanoid" id="V4UCV0"/>
<evidence type="ECO:0000313" key="3">
    <source>
        <dbReference type="Proteomes" id="UP000030687"/>
    </source>
</evidence>
<sequence>VVDWLALILEYIISGSAVPRGIYPNLKFLGLDIIVDPCAAIIVLFVTGLLHQLILYHCNLVRVLWLLVGKTLLMLAL</sequence>
<keyword evidence="1" id="KW-1133">Transmembrane helix</keyword>
<dbReference type="AlphaFoldDB" id="V4UCV0"/>
<proteinExistence type="predicted"/>
<dbReference type="Gramene" id="ESR37119">
    <property type="protein sequence ID" value="ESR37119"/>
    <property type="gene ID" value="CICLE_v10030170mg"/>
</dbReference>
<feature type="non-terminal residue" evidence="2">
    <location>
        <position position="1"/>
    </location>
</feature>
<protein>
    <submittedName>
        <fullName evidence="2">Uncharacterized protein</fullName>
    </submittedName>
</protein>
<feature type="transmembrane region" description="Helical" evidence="1">
    <location>
        <begin position="28"/>
        <end position="48"/>
    </location>
</feature>
<name>V4UCV0_CITCL</name>
<reference evidence="2 3" key="1">
    <citation type="submission" date="2013-10" db="EMBL/GenBank/DDBJ databases">
        <authorList>
            <consortium name="International Citrus Genome Consortium"/>
            <person name="Jenkins J."/>
            <person name="Schmutz J."/>
            <person name="Prochnik S."/>
            <person name="Rokhsar D."/>
            <person name="Gmitter F."/>
            <person name="Ollitrault P."/>
            <person name="Machado M."/>
            <person name="Talon M."/>
            <person name="Wincker P."/>
            <person name="Jaillon O."/>
            <person name="Morgante M."/>
        </authorList>
    </citation>
    <scope>NUCLEOTIDE SEQUENCE</scope>
    <source>
        <strain evidence="3">cv. Clemenules</strain>
    </source>
</reference>
<keyword evidence="1" id="KW-0472">Membrane</keyword>
<keyword evidence="3" id="KW-1185">Reference proteome</keyword>
<gene>
    <name evidence="2" type="ORF">CICLE_v10030170mg</name>
</gene>
<dbReference type="KEGG" id="cic:CICLE_v10030170mg"/>
<dbReference type="EMBL" id="KI536978">
    <property type="protein sequence ID" value="ESR37119.1"/>
    <property type="molecule type" value="Genomic_DNA"/>
</dbReference>
<accession>V4UCV0</accession>
<evidence type="ECO:0000313" key="2">
    <source>
        <dbReference type="EMBL" id="ESR37119.1"/>
    </source>
</evidence>
<evidence type="ECO:0000256" key="1">
    <source>
        <dbReference type="SAM" id="Phobius"/>
    </source>
</evidence>
<dbReference type="Proteomes" id="UP000030687">
    <property type="component" value="Unassembled WGS sequence"/>
</dbReference>